<name>A0A2D1GPT0_9CAUD</name>
<protein>
    <submittedName>
        <fullName evidence="1">Uncharacterized protein</fullName>
    </submittedName>
</protein>
<evidence type="ECO:0000313" key="1">
    <source>
        <dbReference type="EMBL" id="ATN94027.1"/>
    </source>
</evidence>
<dbReference type="GeneID" id="63210167"/>
<organism evidence="1 2">
    <name type="scientific">Mycobacterium phage Kumao</name>
    <dbReference type="NCBI Taxonomy" id="2041344"/>
    <lineage>
        <taxon>Viruses</taxon>
        <taxon>Duplodnaviria</taxon>
        <taxon>Heunggongvirae</taxon>
        <taxon>Uroviricota</taxon>
        <taxon>Caudoviricetes</taxon>
        <taxon>Vilmaviridae</taxon>
        <taxon>Kumaovirus</taxon>
        <taxon>Kumaovirus kumao</taxon>
    </lineage>
</organism>
<dbReference type="RefSeq" id="YP_010013554.1">
    <property type="nucleotide sequence ID" value="NC_053512.1"/>
</dbReference>
<reference evidence="2" key="1">
    <citation type="submission" date="2017-09" db="EMBL/GenBank/DDBJ databases">
        <authorList>
            <person name="Ehlers B."/>
            <person name="Leendertz F.H."/>
        </authorList>
    </citation>
    <scope>NUCLEOTIDE SEQUENCE [LARGE SCALE GENOMIC DNA]</scope>
</reference>
<accession>A0A2D1GPT0</accession>
<gene>
    <name evidence="1" type="primary">64</name>
    <name evidence="1" type="ORF">SEA_KUMAO_64</name>
</gene>
<proteinExistence type="predicted"/>
<dbReference type="EMBL" id="MG009575">
    <property type="protein sequence ID" value="ATN94027.1"/>
    <property type="molecule type" value="Genomic_DNA"/>
</dbReference>
<keyword evidence="2" id="KW-1185">Reference proteome</keyword>
<sequence>MTPAQLRLKNRKLFEQFWAAYPKKVAINEAERAFTEAIESGASPDHLIQKARAYSLNVDPEKLEYVPAPASWIRQGRYEDNDLFTDRRAAELNWLRKCWETCDVRAVEDKFGIRYRKPPLPDEVQGADAARVWHREQARAWIAEQRSRLE</sequence>
<evidence type="ECO:0000313" key="2">
    <source>
        <dbReference type="Proteomes" id="UP000229090"/>
    </source>
</evidence>
<dbReference type="Proteomes" id="UP000229090">
    <property type="component" value="Segment"/>
</dbReference>
<dbReference type="KEGG" id="vg:63210167"/>